<evidence type="ECO:0000256" key="1">
    <source>
        <dbReference type="ARBA" id="ARBA00023015"/>
    </source>
</evidence>
<comment type="caution">
    <text evidence="6">The sequence shown here is derived from an EMBL/GenBank/DDBJ whole genome shotgun (WGS) entry which is preliminary data.</text>
</comment>
<dbReference type="EMBL" id="RKLQ01000001">
    <property type="protein sequence ID" value="MBX0302345.1"/>
    <property type="molecule type" value="Genomic_DNA"/>
</dbReference>
<gene>
    <name evidence="6" type="ORF">EGD98_01535</name>
</gene>
<organism evidence="6 7">
    <name type="scientific">Haloarcula salinisoli</name>
    <dbReference type="NCBI Taxonomy" id="2487746"/>
    <lineage>
        <taxon>Archaea</taxon>
        <taxon>Methanobacteriati</taxon>
        <taxon>Methanobacteriota</taxon>
        <taxon>Stenosarchaea group</taxon>
        <taxon>Halobacteria</taxon>
        <taxon>Halobacteriales</taxon>
        <taxon>Haloarculaceae</taxon>
        <taxon>Haloarcula</taxon>
    </lineage>
</organism>
<evidence type="ECO:0000256" key="3">
    <source>
        <dbReference type="SAM" id="MobiDB-lite"/>
    </source>
</evidence>
<evidence type="ECO:0000256" key="2">
    <source>
        <dbReference type="ARBA" id="ARBA00023163"/>
    </source>
</evidence>
<dbReference type="Pfam" id="PF15915">
    <property type="entry name" value="BAT"/>
    <property type="match status" value="1"/>
</dbReference>
<protein>
    <submittedName>
        <fullName evidence="6">Helix-turn-helix domain-containing protein</fullName>
    </submittedName>
</protein>
<reference evidence="6" key="1">
    <citation type="submission" date="2021-06" db="EMBL/GenBank/DDBJ databases">
        <title>Halomicroarcula sp. F24A a new haloarchaeum isolated from saline soil.</title>
        <authorList>
            <person name="Duran-Viseras A."/>
            <person name="Sanchez-Porro C."/>
            <person name="Ventosa A."/>
        </authorList>
    </citation>
    <scope>NUCLEOTIDE SEQUENCE</scope>
    <source>
        <strain evidence="6">F24A</strain>
    </source>
</reference>
<dbReference type="PANTHER" id="PTHR34236:SF1">
    <property type="entry name" value="DIMETHYL SULFOXIDE REDUCTASE TRANSCRIPTIONAL ACTIVATOR"/>
    <property type="match status" value="1"/>
</dbReference>
<dbReference type="InterPro" id="IPR007050">
    <property type="entry name" value="HTH_bacterioopsin"/>
</dbReference>
<evidence type="ECO:0000259" key="4">
    <source>
        <dbReference type="Pfam" id="PF04967"/>
    </source>
</evidence>
<dbReference type="Pfam" id="PF04967">
    <property type="entry name" value="HTH_10"/>
    <property type="match status" value="1"/>
</dbReference>
<keyword evidence="2" id="KW-0804">Transcription</keyword>
<sequence length="241" mass="27020">MRDDGGPDTEPNERMTAATPRRRLRFHSDSLGELFHEVLAEGVTVHIDSVVQLDDGTHLEYWTTTHRDPQRLVETVEQLPTKLDAELLSTVDDTHRFEVHGASESLFGVLEEFGAVAKSATYDTDGFEVVAELPVDVDTDTIVEAVQSVYPSLELVDGYTVETVSDFRQRVKERLTERQLTVLQVAYFSGYYERPRRRTGAELADRLGISKQAFHDHLRKAHATVFETLIGGGGGFGEVDR</sequence>
<feature type="domain" description="HTH bat-type" evidence="4">
    <location>
        <begin position="175"/>
        <end position="226"/>
    </location>
</feature>
<evidence type="ECO:0000313" key="6">
    <source>
        <dbReference type="EMBL" id="MBX0302345.1"/>
    </source>
</evidence>
<keyword evidence="7" id="KW-1185">Reference proteome</keyword>
<proteinExistence type="predicted"/>
<dbReference type="Proteomes" id="UP000783863">
    <property type="component" value="Unassembled WGS sequence"/>
</dbReference>
<feature type="region of interest" description="Disordered" evidence="3">
    <location>
        <begin position="1"/>
        <end position="20"/>
    </location>
</feature>
<dbReference type="InterPro" id="IPR013324">
    <property type="entry name" value="RNA_pol_sigma_r3/r4-like"/>
</dbReference>
<evidence type="ECO:0000259" key="5">
    <source>
        <dbReference type="Pfam" id="PF15915"/>
    </source>
</evidence>
<keyword evidence="1" id="KW-0805">Transcription regulation</keyword>
<name>A0A8J7YAF3_9EURY</name>
<dbReference type="InterPro" id="IPR031803">
    <property type="entry name" value="BAT_GAF/HTH-assoc"/>
</dbReference>
<dbReference type="PANTHER" id="PTHR34236">
    <property type="entry name" value="DIMETHYL SULFOXIDE REDUCTASE TRANSCRIPTIONAL ACTIVATOR"/>
    <property type="match status" value="1"/>
</dbReference>
<dbReference type="AlphaFoldDB" id="A0A8J7YAF3"/>
<dbReference type="SUPFAM" id="SSF88659">
    <property type="entry name" value="Sigma3 and sigma4 domains of RNA polymerase sigma factors"/>
    <property type="match status" value="1"/>
</dbReference>
<dbReference type="RefSeq" id="WP_220586585.1">
    <property type="nucleotide sequence ID" value="NZ_RKLQ01000001.1"/>
</dbReference>
<accession>A0A8J7YAF3</accession>
<evidence type="ECO:0000313" key="7">
    <source>
        <dbReference type="Proteomes" id="UP000783863"/>
    </source>
</evidence>
<feature type="domain" description="Bacterioopsin transcriptional activator GAF and HTH associated" evidence="5">
    <location>
        <begin position="40"/>
        <end position="167"/>
    </location>
</feature>